<dbReference type="Gene3D" id="3.40.50.12370">
    <property type="match status" value="1"/>
</dbReference>
<dbReference type="SUPFAM" id="SSF52402">
    <property type="entry name" value="Adenine nucleotide alpha hydrolases-like"/>
    <property type="match status" value="1"/>
</dbReference>
<evidence type="ECO:0000259" key="2">
    <source>
        <dbReference type="Pfam" id="PF00582"/>
    </source>
</evidence>
<keyword evidence="4" id="KW-1185">Reference proteome</keyword>
<evidence type="ECO:0000313" key="3">
    <source>
        <dbReference type="EMBL" id="GIF60575.1"/>
    </source>
</evidence>
<dbReference type="EMBL" id="BONC01000071">
    <property type="protein sequence ID" value="GIF60575.1"/>
    <property type="molecule type" value="Genomic_DNA"/>
</dbReference>
<feature type="region of interest" description="Disordered" evidence="1">
    <location>
        <begin position="148"/>
        <end position="185"/>
    </location>
</feature>
<dbReference type="RefSeq" id="WP_203707394.1">
    <property type="nucleotide sequence ID" value="NZ_BAAALU010000007.1"/>
</dbReference>
<dbReference type="Proteomes" id="UP000624325">
    <property type="component" value="Unassembled WGS sequence"/>
</dbReference>
<accession>A0ABQ4CCS7</accession>
<evidence type="ECO:0000313" key="4">
    <source>
        <dbReference type="Proteomes" id="UP000624325"/>
    </source>
</evidence>
<proteinExistence type="predicted"/>
<comment type="caution">
    <text evidence="3">The sequence shown here is derived from an EMBL/GenBank/DDBJ whole genome shotgun (WGS) entry which is preliminary data.</text>
</comment>
<evidence type="ECO:0000256" key="1">
    <source>
        <dbReference type="SAM" id="MobiDB-lite"/>
    </source>
</evidence>
<organism evidence="3 4">
    <name type="scientific">Asanoa iriomotensis</name>
    <dbReference type="NCBI Taxonomy" id="234613"/>
    <lineage>
        <taxon>Bacteria</taxon>
        <taxon>Bacillati</taxon>
        <taxon>Actinomycetota</taxon>
        <taxon>Actinomycetes</taxon>
        <taxon>Micromonosporales</taxon>
        <taxon>Micromonosporaceae</taxon>
        <taxon>Asanoa</taxon>
    </lineage>
</organism>
<reference evidence="3 4" key="1">
    <citation type="submission" date="2021-01" db="EMBL/GenBank/DDBJ databases">
        <title>Whole genome shotgun sequence of Asanoa iriomotensis NBRC 100142.</title>
        <authorList>
            <person name="Komaki H."/>
            <person name="Tamura T."/>
        </authorList>
    </citation>
    <scope>NUCLEOTIDE SEQUENCE [LARGE SCALE GENOMIC DNA]</scope>
    <source>
        <strain evidence="3 4">NBRC 100142</strain>
    </source>
</reference>
<name>A0ABQ4CCS7_9ACTN</name>
<gene>
    <name evidence="3" type="ORF">Air01nite_66700</name>
</gene>
<sequence length="185" mass="18965">MNVVVWLAEGTWQACVDAAAEVAPPSATITLLHVTDPALAEDVSDAFGGLMGRGTRGPDPGAAVGAAAARAQEELLAAAAARLDRPSSPVRRQGRLEREVVTAAEGADLLVVARDGPVTRLGPRSLNPPTRFVVDHAPCAVLLVWPTAPPPVDTIPPPPPHKAAPPPHKAAPPPHKAAPPPPPPP</sequence>
<dbReference type="InterPro" id="IPR006016">
    <property type="entry name" value="UspA"/>
</dbReference>
<feature type="domain" description="UspA" evidence="2">
    <location>
        <begin position="13"/>
        <end position="144"/>
    </location>
</feature>
<dbReference type="Pfam" id="PF00582">
    <property type="entry name" value="Usp"/>
    <property type="match status" value="1"/>
</dbReference>
<protein>
    <recommendedName>
        <fullName evidence="2">UspA domain-containing protein</fullName>
    </recommendedName>
</protein>